<accession>A0A507ZC38</accession>
<dbReference type="Pfam" id="PF13568">
    <property type="entry name" value="OMP_b-brl_2"/>
    <property type="match status" value="1"/>
</dbReference>
<dbReference type="Gene3D" id="2.40.160.20">
    <property type="match status" value="1"/>
</dbReference>
<dbReference type="InterPro" id="IPR025665">
    <property type="entry name" value="Beta-barrel_OMP_2"/>
</dbReference>
<evidence type="ECO:0000259" key="2">
    <source>
        <dbReference type="Pfam" id="PF13568"/>
    </source>
</evidence>
<dbReference type="EMBL" id="VIAR01000015">
    <property type="protein sequence ID" value="TQD33993.1"/>
    <property type="molecule type" value="Genomic_DNA"/>
</dbReference>
<keyword evidence="1" id="KW-0732">Signal</keyword>
<dbReference type="AlphaFoldDB" id="A0A507ZC38"/>
<name>A0A507ZC38_9FLAO</name>
<comment type="caution">
    <text evidence="3">The sequence shown here is derived from an EMBL/GenBank/DDBJ whole genome shotgun (WGS) entry which is preliminary data.</text>
</comment>
<evidence type="ECO:0000313" key="3">
    <source>
        <dbReference type="EMBL" id="TQD33993.1"/>
    </source>
</evidence>
<feature type="signal peptide" evidence="1">
    <location>
        <begin position="1"/>
        <end position="20"/>
    </location>
</feature>
<dbReference type="SUPFAM" id="SSF56925">
    <property type="entry name" value="OMPA-like"/>
    <property type="match status" value="1"/>
</dbReference>
<reference evidence="3 4" key="1">
    <citation type="submission" date="2019-06" db="EMBL/GenBank/DDBJ databases">
        <title>Flavibacter putida gen. nov., sp. nov., a novel marine bacterium of the family Flavobacteriaceae isolated from coastal seawater.</title>
        <authorList>
            <person name="Feng X."/>
        </authorList>
    </citation>
    <scope>NUCLEOTIDE SEQUENCE [LARGE SCALE GENOMIC DNA]</scope>
    <source>
        <strain evidence="3 4">PLHSN227</strain>
    </source>
</reference>
<dbReference type="OrthoDB" id="1431594at2"/>
<evidence type="ECO:0000313" key="4">
    <source>
        <dbReference type="Proteomes" id="UP000317169"/>
    </source>
</evidence>
<feature type="chain" id="PRO_5021189332" evidence="1">
    <location>
        <begin position="21"/>
        <end position="199"/>
    </location>
</feature>
<organism evidence="3 4">
    <name type="scientific">Haloflavibacter putidus</name>
    <dbReference type="NCBI Taxonomy" id="2576776"/>
    <lineage>
        <taxon>Bacteria</taxon>
        <taxon>Pseudomonadati</taxon>
        <taxon>Bacteroidota</taxon>
        <taxon>Flavobacteriia</taxon>
        <taxon>Flavobacteriales</taxon>
        <taxon>Flavobacteriaceae</taxon>
        <taxon>Haloflavibacter</taxon>
    </lineage>
</organism>
<evidence type="ECO:0000256" key="1">
    <source>
        <dbReference type="SAM" id="SignalP"/>
    </source>
</evidence>
<dbReference type="RefSeq" id="WP_141422615.1">
    <property type="nucleotide sequence ID" value="NZ_VIAR01000015.1"/>
</dbReference>
<dbReference type="Proteomes" id="UP000317169">
    <property type="component" value="Unassembled WGS sequence"/>
</dbReference>
<gene>
    <name evidence="3" type="ORF">FKR84_12280</name>
</gene>
<sequence length="199" mass="21682">MKKVFFLGIVFLVCSNLMLAQSGETGFGIKAGISHNTNGELKDLTEGETYDADAAVGYHVGVFGTIDLPIIYLRPELIYTKTTSEYDGADFEMDRLDVPVLVGIEVIGPLHVFAGPNLQYIFNTELGNLNTTDPKDDLSIGLHAGLGVQLGRFGIDARYARGFNDNEIGIINEDVGNTPTLQTLDTKAEELIISLSYQF</sequence>
<protein>
    <submittedName>
        <fullName evidence="3">PorT family protein</fullName>
    </submittedName>
</protein>
<keyword evidence="4" id="KW-1185">Reference proteome</keyword>
<dbReference type="InterPro" id="IPR011250">
    <property type="entry name" value="OMP/PagP_B-barrel"/>
</dbReference>
<proteinExistence type="predicted"/>
<feature type="domain" description="Outer membrane protein beta-barrel" evidence="2">
    <location>
        <begin position="20"/>
        <end position="165"/>
    </location>
</feature>